<name>A0AAE3UH19_9BACT</name>
<keyword evidence="3" id="KW-1185">Reference proteome</keyword>
<dbReference type="InterPro" id="IPR029044">
    <property type="entry name" value="Nucleotide-diphossugar_trans"/>
</dbReference>
<dbReference type="RefSeq" id="WP_314512097.1">
    <property type="nucleotide sequence ID" value="NZ_JASJOU010000005.1"/>
</dbReference>
<dbReference type="PANTHER" id="PTHR22916">
    <property type="entry name" value="GLYCOSYLTRANSFERASE"/>
    <property type="match status" value="1"/>
</dbReference>
<feature type="domain" description="Glycosyltransferase 2-like" evidence="1">
    <location>
        <begin position="5"/>
        <end position="118"/>
    </location>
</feature>
<keyword evidence="2" id="KW-0808">Transferase</keyword>
<dbReference type="SUPFAM" id="SSF53448">
    <property type="entry name" value="Nucleotide-diphospho-sugar transferases"/>
    <property type="match status" value="1"/>
</dbReference>
<evidence type="ECO:0000259" key="1">
    <source>
        <dbReference type="Pfam" id="PF00535"/>
    </source>
</evidence>
<accession>A0AAE3UH19</accession>
<dbReference type="EC" id="2.4.-.-" evidence="2"/>
<dbReference type="Pfam" id="PF00535">
    <property type="entry name" value="Glycos_transf_2"/>
    <property type="match status" value="1"/>
</dbReference>
<reference evidence="2" key="1">
    <citation type="submission" date="2023-05" db="EMBL/GenBank/DDBJ databases">
        <authorList>
            <person name="Zhang X."/>
        </authorList>
    </citation>
    <scope>NUCLEOTIDE SEQUENCE</scope>
    <source>
        <strain evidence="2">BD1B2-1</strain>
    </source>
</reference>
<dbReference type="EMBL" id="JASJOU010000005">
    <property type="protein sequence ID" value="MDJ1502188.1"/>
    <property type="molecule type" value="Genomic_DNA"/>
</dbReference>
<dbReference type="CDD" id="cd00761">
    <property type="entry name" value="Glyco_tranf_GTA_type"/>
    <property type="match status" value="1"/>
</dbReference>
<dbReference type="PANTHER" id="PTHR22916:SF3">
    <property type="entry name" value="UDP-GLCNAC:BETAGAL BETA-1,3-N-ACETYLGLUCOSAMINYLTRANSFERASE-LIKE PROTEIN 1"/>
    <property type="match status" value="1"/>
</dbReference>
<gene>
    <name evidence="2" type="ORF">QNI22_16090</name>
</gene>
<sequence length="304" mass="35144">MPVVSVIIPNYNHALYLPQRIESVQNQTFQDIEIIILDDCSTDNSRDVISNYARTDKRIQTLFNTQNSGSPFKQWAKGLNLAKGEYIWIAESDDYADPVFLEKLTDILKVQPQVGIVYSQSWQVDAQGKIITSCRNLYKTLEPKSIHSGKSSIANHFSGANIIPNASAVVFRKNLVDKINSDYQTFRLSGDWLFWCQMLSLSDLVYVDEELNYFRLHAQKVTVASHKDQTFIIENLRILDLLHHQKLISDMIYQSKSKNVARQLKERQQKSETSLPFAQLRSILRYALRNNTTFLLQYLKLSFR</sequence>
<dbReference type="GO" id="GO:0016758">
    <property type="term" value="F:hexosyltransferase activity"/>
    <property type="evidence" value="ECO:0007669"/>
    <property type="project" value="UniProtKB-ARBA"/>
</dbReference>
<proteinExistence type="predicted"/>
<dbReference type="InterPro" id="IPR001173">
    <property type="entry name" value="Glyco_trans_2-like"/>
</dbReference>
<dbReference type="Proteomes" id="UP001232063">
    <property type="component" value="Unassembled WGS sequence"/>
</dbReference>
<evidence type="ECO:0000313" key="3">
    <source>
        <dbReference type="Proteomes" id="UP001232063"/>
    </source>
</evidence>
<evidence type="ECO:0000313" key="2">
    <source>
        <dbReference type="EMBL" id="MDJ1502188.1"/>
    </source>
</evidence>
<keyword evidence="2" id="KW-0328">Glycosyltransferase</keyword>
<organism evidence="2 3">
    <name type="scientific">Xanthocytophaga agilis</name>
    <dbReference type="NCBI Taxonomy" id="3048010"/>
    <lineage>
        <taxon>Bacteria</taxon>
        <taxon>Pseudomonadati</taxon>
        <taxon>Bacteroidota</taxon>
        <taxon>Cytophagia</taxon>
        <taxon>Cytophagales</taxon>
        <taxon>Rhodocytophagaceae</taxon>
        <taxon>Xanthocytophaga</taxon>
    </lineage>
</organism>
<dbReference type="AlphaFoldDB" id="A0AAE3UH19"/>
<protein>
    <submittedName>
        <fullName evidence="2">Glycosyltransferase family A protein</fullName>
        <ecNumber evidence="2">2.4.-.-</ecNumber>
    </submittedName>
</protein>
<comment type="caution">
    <text evidence="2">The sequence shown here is derived from an EMBL/GenBank/DDBJ whole genome shotgun (WGS) entry which is preliminary data.</text>
</comment>
<dbReference type="Gene3D" id="3.90.550.10">
    <property type="entry name" value="Spore Coat Polysaccharide Biosynthesis Protein SpsA, Chain A"/>
    <property type="match status" value="1"/>
</dbReference>